<evidence type="ECO:0000256" key="5">
    <source>
        <dbReference type="ARBA" id="ARBA00023002"/>
    </source>
</evidence>
<dbReference type="Pfam" id="PF04209">
    <property type="entry name" value="HgmA_C"/>
    <property type="match status" value="1"/>
</dbReference>
<dbReference type="InterPro" id="IPR046451">
    <property type="entry name" value="HgmA_C"/>
</dbReference>
<accession>A0ABT1JK24</accession>
<reference evidence="10 11" key="1">
    <citation type="submission" date="2013-07" db="EMBL/GenBank/DDBJ databases">
        <authorList>
            <consortium name="DOE Joint Genome Institute"/>
            <person name="Reeve W."/>
            <person name="Huntemann M."/>
            <person name="Han J."/>
            <person name="Chen A."/>
            <person name="Kyrpides N."/>
            <person name="Mavromatis K."/>
            <person name="Markowitz V."/>
            <person name="Palaniappan K."/>
            <person name="Ivanova N."/>
            <person name="Schaumberg A."/>
            <person name="Pati A."/>
            <person name="Liolios K."/>
            <person name="Nordberg H.P."/>
            <person name="Cantor M.N."/>
            <person name="Hua S.X."/>
            <person name="Woyke T."/>
        </authorList>
    </citation>
    <scope>NUCLEOTIDE SEQUENCE [LARGE SCALE GENOMIC DNA]</scope>
    <source>
        <strain evidence="10 11">DSM 43889</strain>
    </source>
</reference>
<comment type="similarity">
    <text evidence="2">Belongs to the homogentisate dioxygenase family.</text>
</comment>
<evidence type="ECO:0000256" key="6">
    <source>
        <dbReference type="ARBA" id="ARBA00023004"/>
    </source>
</evidence>
<feature type="domain" description="Homogentisate 1,2-dioxygenase N-terminal" evidence="9">
    <location>
        <begin position="8"/>
        <end position="258"/>
    </location>
</feature>
<evidence type="ECO:0000259" key="8">
    <source>
        <dbReference type="Pfam" id="PF04209"/>
    </source>
</evidence>
<name>A0ABT1JK24_ACTCY</name>
<dbReference type="Proteomes" id="UP000791080">
    <property type="component" value="Unassembled WGS sequence"/>
</dbReference>
<dbReference type="InterPro" id="IPR046452">
    <property type="entry name" value="HgmA_N"/>
</dbReference>
<sequence>MPHYRSVGELPPKRHTQFRSPDGSLYAEELMGVEGFSSDSALLYHRELPTAIIDSREPDWAGRASSAEAHDRSTTPNLPLKPRHFRTPALSWPAGPVDAVTGRRQLFANPDVSISYVEADADSGLYRNAVGDELLYVRSGSATVETVYGALEVGPGDYVVLPTSCTYRVLPRGVLRLLVLEATGHIGPPRRYLSARGQFLEHSPYCERDLRAPTAPLLVEGEDVDVLVRHRAGLSVLTYAHHPFDVVGWDGCLYPWALNIADFEPITGRVHQPPPVHQTFEGPNFVVCSFVPRKVDYHPLAVPVPYNHANVDSDELMFYVGGDYEARKGSGIGLGSLSLHPAGCTHGPQPGAVEASLGAERFDETAVMVDTFRPLELGEAALACEDDRYAWSWARRGPESRATG</sequence>
<protein>
    <submittedName>
        <fullName evidence="10">Homogentisate 1,2-dioxygenase</fullName>
    </submittedName>
</protein>
<evidence type="ECO:0000256" key="2">
    <source>
        <dbReference type="ARBA" id="ARBA00007757"/>
    </source>
</evidence>
<evidence type="ECO:0000256" key="4">
    <source>
        <dbReference type="ARBA" id="ARBA00022964"/>
    </source>
</evidence>
<evidence type="ECO:0000259" key="9">
    <source>
        <dbReference type="Pfam" id="PF20510"/>
    </source>
</evidence>
<comment type="caution">
    <text evidence="10">The sequence shown here is derived from an EMBL/GenBank/DDBJ whole genome shotgun (WGS) entry which is preliminary data.</text>
</comment>
<keyword evidence="4" id="KW-0223">Dioxygenase</keyword>
<dbReference type="RefSeq" id="WP_026417758.1">
    <property type="nucleotide sequence ID" value="NZ_AUBJ02000001.1"/>
</dbReference>
<dbReference type="SUPFAM" id="SSF51182">
    <property type="entry name" value="RmlC-like cupins"/>
    <property type="match status" value="1"/>
</dbReference>
<keyword evidence="5" id="KW-0560">Oxidoreductase</keyword>
<gene>
    <name evidence="10" type="ORF">G443_003125</name>
</gene>
<evidence type="ECO:0000256" key="3">
    <source>
        <dbReference type="ARBA" id="ARBA00022723"/>
    </source>
</evidence>
<dbReference type="CDD" id="cd02208">
    <property type="entry name" value="cupin_RmlC-like"/>
    <property type="match status" value="1"/>
</dbReference>
<dbReference type="EMBL" id="AUBJ02000001">
    <property type="protein sequence ID" value="MCP2332855.1"/>
    <property type="molecule type" value="Genomic_DNA"/>
</dbReference>
<evidence type="ECO:0000256" key="1">
    <source>
        <dbReference type="ARBA" id="ARBA00001962"/>
    </source>
</evidence>
<reference evidence="10 11" key="2">
    <citation type="submission" date="2022-06" db="EMBL/GenBank/DDBJ databases">
        <title>Genomic Encyclopedia of Type Strains, Phase I: the one thousand microbial genomes (KMG-I) project.</title>
        <authorList>
            <person name="Kyrpides N."/>
        </authorList>
    </citation>
    <scope>NUCLEOTIDE SEQUENCE [LARGE SCALE GENOMIC DNA]</scope>
    <source>
        <strain evidence="10 11">DSM 43889</strain>
    </source>
</reference>
<dbReference type="Pfam" id="PF20510">
    <property type="entry name" value="HgmA_N"/>
    <property type="match status" value="1"/>
</dbReference>
<evidence type="ECO:0000313" key="10">
    <source>
        <dbReference type="EMBL" id="MCP2332855.1"/>
    </source>
</evidence>
<dbReference type="InterPro" id="IPR011051">
    <property type="entry name" value="RmlC_Cupin_sf"/>
</dbReference>
<dbReference type="Gene3D" id="2.60.120.10">
    <property type="entry name" value="Jelly Rolls"/>
    <property type="match status" value="2"/>
</dbReference>
<keyword evidence="6" id="KW-0408">Iron</keyword>
<keyword evidence="3" id="KW-0479">Metal-binding</keyword>
<keyword evidence="11" id="KW-1185">Reference proteome</keyword>
<comment type="cofactor">
    <cofactor evidence="1">
        <name>Fe cation</name>
        <dbReference type="ChEBI" id="CHEBI:24875"/>
    </cofactor>
</comment>
<dbReference type="PANTHER" id="PTHR11056:SF0">
    <property type="entry name" value="HOMOGENTISATE 1,2-DIOXYGENASE"/>
    <property type="match status" value="1"/>
</dbReference>
<feature type="domain" description="Homogentisate 1,2-dioxygenase C-terminal" evidence="8">
    <location>
        <begin position="303"/>
        <end position="393"/>
    </location>
</feature>
<dbReference type="InterPro" id="IPR005708">
    <property type="entry name" value="Homogentis_dOase"/>
</dbReference>
<evidence type="ECO:0000256" key="7">
    <source>
        <dbReference type="SAM" id="MobiDB-lite"/>
    </source>
</evidence>
<feature type="region of interest" description="Disordered" evidence="7">
    <location>
        <begin position="1"/>
        <end position="20"/>
    </location>
</feature>
<dbReference type="PANTHER" id="PTHR11056">
    <property type="entry name" value="HOMOGENTISATE 1,2-DIOXYGENASE"/>
    <property type="match status" value="1"/>
</dbReference>
<organism evidence="10 11">
    <name type="scientific">Actinoalloteichus caeruleus DSM 43889</name>
    <dbReference type="NCBI Taxonomy" id="1120930"/>
    <lineage>
        <taxon>Bacteria</taxon>
        <taxon>Bacillati</taxon>
        <taxon>Actinomycetota</taxon>
        <taxon>Actinomycetes</taxon>
        <taxon>Pseudonocardiales</taxon>
        <taxon>Pseudonocardiaceae</taxon>
        <taxon>Actinoalloteichus</taxon>
        <taxon>Actinoalloteichus cyanogriseus</taxon>
    </lineage>
</organism>
<evidence type="ECO:0000313" key="11">
    <source>
        <dbReference type="Proteomes" id="UP000791080"/>
    </source>
</evidence>
<proteinExistence type="inferred from homology"/>
<dbReference type="InterPro" id="IPR014710">
    <property type="entry name" value="RmlC-like_jellyroll"/>
</dbReference>